<dbReference type="InterPro" id="IPR036097">
    <property type="entry name" value="HisK_dim/P_sf"/>
</dbReference>
<name>A0A3D8YHJ5_9BACT</name>
<feature type="domain" description="Histidine kinase" evidence="6">
    <location>
        <begin position="151"/>
        <end position="364"/>
    </location>
</feature>
<dbReference type="OrthoDB" id="9766459at2"/>
<dbReference type="InterPro" id="IPR035965">
    <property type="entry name" value="PAS-like_dom_sf"/>
</dbReference>
<feature type="domain" description="PAS" evidence="7">
    <location>
        <begin position="22"/>
        <end position="64"/>
    </location>
</feature>
<dbReference type="InterPro" id="IPR000700">
    <property type="entry name" value="PAS-assoc_C"/>
</dbReference>
<keyword evidence="5 9" id="KW-0418">Kinase</keyword>
<dbReference type="Pfam" id="PF00512">
    <property type="entry name" value="HisKA"/>
    <property type="match status" value="1"/>
</dbReference>
<protein>
    <recommendedName>
        <fullName evidence="2">histidine kinase</fullName>
        <ecNumber evidence="2">2.7.13.3</ecNumber>
    </recommendedName>
</protein>
<organism evidence="9 10">
    <name type="scientific">Dyadobacter luteus</name>
    <dbReference type="NCBI Taxonomy" id="2259619"/>
    <lineage>
        <taxon>Bacteria</taxon>
        <taxon>Pseudomonadati</taxon>
        <taxon>Bacteroidota</taxon>
        <taxon>Cytophagia</taxon>
        <taxon>Cytophagales</taxon>
        <taxon>Spirosomataceae</taxon>
        <taxon>Dyadobacter</taxon>
    </lineage>
</organism>
<proteinExistence type="predicted"/>
<dbReference type="SMART" id="SM00091">
    <property type="entry name" value="PAS"/>
    <property type="match status" value="1"/>
</dbReference>
<dbReference type="InterPro" id="IPR003594">
    <property type="entry name" value="HATPase_dom"/>
</dbReference>
<evidence type="ECO:0000259" key="8">
    <source>
        <dbReference type="PROSITE" id="PS50113"/>
    </source>
</evidence>
<feature type="domain" description="PAC" evidence="8">
    <location>
        <begin position="81"/>
        <end position="133"/>
    </location>
</feature>
<comment type="catalytic activity">
    <reaction evidence="1">
        <text>ATP + protein L-histidine = ADP + protein N-phospho-L-histidine.</text>
        <dbReference type="EC" id="2.7.13.3"/>
    </reaction>
</comment>
<dbReference type="PANTHER" id="PTHR43304:SF1">
    <property type="entry name" value="PAC DOMAIN-CONTAINING PROTEIN"/>
    <property type="match status" value="1"/>
</dbReference>
<dbReference type="InterPro" id="IPR000014">
    <property type="entry name" value="PAS"/>
</dbReference>
<dbReference type="Gene3D" id="3.30.565.10">
    <property type="entry name" value="Histidine kinase-like ATPase, C-terminal domain"/>
    <property type="match status" value="1"/>
</dbReference>
<dbReference type="SUPFAM" id="SSF55785">
    <property type="entry name" value="PYP-like sensor domain (PAS domain)"/>
    <property type="match status" value="1"/>
</dbReference>
<dbReference type="InterPro" id="IPR003661">
    <property type="entry name" value="HisK_dim/P_dom"/>
</dbReference>
<keyword evidence="3" id="KW-0597">Phosphoprotein</keyword>
<accession>A0A3D8YHJ5</accession>
<dbReference type="PANTHER" id="PTHR43304">
    <property type="entry name" value="PHYTOCHROME-LIKE PROTEIN CPH1"/>
    <property type="match status" value="1"/>
</dbReference>
<keyword evidence="4" id="KW-0808">Transferase</keyword>
<evidence type="ECO:0000256" key="2">
    <source>
        <dbReference type="ARBA" id="ARBA00012438"/>
    </source>
</evidence>
<dbReference type="SMART" id="SM00388">
    <property type="entry name" value="HisKA"/>
    <property type="match status" value="1"/>
</dbReference>
<evidence type="ECO:0000259" key="6">
    <source>
        <dbReference type="PROSITE" id="PS50109"/>
    </source>
</evidence>
<dbReference type="SMART" id="SM00387">
    <property type="entry name" value="HATPase_c"/>
    <property type="match status" value="1"/>
</dbReference>
<dbReference type="AlphaFoldDB" id="A0A3D8YHJ5"/>
<dbReference type="PROSITE" id="PS50109">
    <property type="entry name" value="HIS_KIN"/>
    <property type="match status" value="1"/>
</dbReference>
<evidence type="ECO:0000256" key="5">
    <source>
        <dbReference type="ARBA" id="ARBA00022777"/>
    </source>
</evidence>
<dbReference type="InterPro" id="IPR004358">
    <property type="entry name" value="Sig_transdc_His_kin-like_C"/>
</dbReference>
<keyword evidence="10" id="KW-1185">Reference proteome</keyword>
<dbReference type="Pfam" id="PF13426">
    <property type="entry name" value="PAS_9"/>
    <property type="match status" value="1"/>
</dbReference>
<dbReference type="Gene3D" id="3.30.450.20">
    <property type="entry name" value="PAS domain"/>
    <property type="match status" value="1"/>
</dbReference>
<dbReference type="CDD" id="cd00130">
    <property type="entry name" value="PAS"/>
    <property type="match status" value="1"/>
</dbReference>
<dbReference type="PRINTS" id="PR00344">
    <property type="entry name" value="BCTRLSENSOR"/>
</dbReference>
<reference evidence="9 10" key="1">
    <citation type="submission" date="2018-07" db="EMBL/GenBank/DDBJ databases">
        <title>Dyadobacter roseus sp. nov., isolated from rose rhizosphere soil.</title>
        <authorList>
            <person name="Chen L."/>
        </authorList>
    </citation>
    <scope>NUCLEOTIDE SEQUENCE [LARGE SCALE GENOMIC DNA]</scope>
    <source>
        <strain evidence="9 10">RS19</strain>
    </source>
</reference>
<evidence type="ECO:0000256" key="1">
    <source>
        <dbReference type="ARBA" id="ARBA00000085"/>
    </source>
</evidence>
<dbReference type="FunFam" id="3.30.565.10:FF:000006">
    <property type="entry name" value="Sensor histidine kinase WalK"/>
    <property type="match status" value="1"/>
</dbReference>
<evidence type="ECO:0000259" key="7">
    <source>
        <dbReference type="PROSITE" id="PS50112"/>
    </source>
</evidence>
<dbReference type="SUPFAM" id="SSF55874">
    <property type="entry name" value="ATPase domain of HSP90 chaperone/DNA topoisomerase II/histidine kinase"/>
    <property type="match status" value="1"/>
</dbReference>
<dbReference type="Gene3D" id="1.10.287.130">
    <property type="match status" value="1"/>
</dbReference>
<dbReference type="NCBIfam" id="TIGR00229">
    <property type="entry name" value="sensory_box"/>
    <property type="match status" value="1"/>
</dbReference>
<evidence type="ECO:0000256" key="4">
    <source>
        <dbReference type="ARBA" id="ARBA00022679"/>
    </source>
</evidence>
<comment type="caution">
    <text evidence="9">The sequence shown here is derived from an EMBL/GenBank/DDBJ whole genome shotgun (WGS) entry which is preliminary data.</text>
</comment>
<dbReference type="RefSeq" id="WP_115830096.1">
    <property type="nucleotide sequence ID" value="NZ_QNUL01000004.1"/>
</dbReference>
<evidence type="ECO:0000313" key="10">
    <source>
        <dbReference type="Proteomes" id="UP000256373"/>
    </source>
</evidence>
<evidence type="ECO:0000256" key="3">
    <source>
        <dbReference type="ARBA" id="ARBA00022553"/>
    </source>
</evidence>
<gene>
    <name evidence="9" type="ORF">DSL64_07710</name>
</gene>
<dbReference type="PROSITE" id="PS50112">
    <property type="entry name" value="PAS"/>
    <property type="match status" value="1"/>
</dbReference>
<dbReference type="PROSITE" id="PS50113">
    <property type="entry name" value="PAC"/>
    <property type="match status" value="1"/>
</dbReference>
<sequence length="368" mass="41525">MLYEDPQLRLLNTLDEIEDYAIISLDLSGTIESWNRGAEKIKGYTAHDIIGKNFSVFYTPGDQSDGLPASLLSLAYKDGRAYHEGWRVRRDGTTFWGAVVITASHDSNGVVTGFCKITRDLTERILNEQLIKDQLAELKQKNRELEQFVYIASHDLQEPLLTIKDFMDLAKDEFPYVFETGVELYLNVIHQSADRMSGLIRGLLDYSRLGSKAVRTEVDCMQLMEAIKEDMSASLRNSGASLTYENLPVITAFPLEIRQLFQNLISNAIKFRKTGQQGIVNVSCKQEGEYWKFSVTDNGIGIAPAFHERIFMIFQRLHPRSIYEGTGIGLANCKKIVDMHSGIIGVTSEQGQGSTFYFTIPVKYSTSR</sequence>
<dbReference type="InterPro" id="IPR036890">
    <property type="entry name" value="HATPase_C_sf"/>
</dbReference>
<dbReference type="EC" id="2.7.13.3" evidence="2"/>
<evidence type="ECO:0000313" key="9">
    <source>
        <dbReference type="EMBL" id="REA62799.1"/>
    </source>
</evidence>
<dbReference type="SUPFAM" id="SSF47384">
    <property type="entry name" value="Homodimeric domain of signal transducing histidine kinase"/>
    <property type="match status" value="1"/>
</dbReference>
<dbReference type="EMBL" id="QNUL01000004">
    <property type="protein sequence ID" value="REA62799.1"/>
    <property type="molecule type" value="Genomic_DNA"/>
</dbReference>
<dbReference type="InterPro" id="IPR052162">
    <property type="entry name" value="Sensor_kinase/Photoreceptor"/>
</dbReference>
<dbReference type="CDD" id="cd00082">
    <property type="entry name" value="HisKA"/>
    <property type="match status" value="1"/>
</dbReference>
<dbReference type="GO" id="GO:0000155">
    <property type="term" value="F:phosphorelay sensor kinase activity"/>
    <property type="evidence" value="ECO:0007669"/>
    <property type="project" value="InterPro"/>
</dbReference>
<dbReference type="Pfam" id="PF02518">
    <property type="entry name" value="HATPase_c"/>
    <property type="match status" value="1"/>
</dbReference>
<dbReference type="Proteomes" id="UP000256373">
    <property type="component" value="Unassembled WGS sequence"/>
</dbReference>
<dbReference type="InterPro" id="IPR005467">
    <property type="entry name" value="His_kinase_dom"/>
</dbReference>